<accession>A0A926ESH2</accession>
<gene>
    <name evidence="2" type="ORF">H8705_09410</name>
</gene>
<keyword evidence="3" id="KW-1185">Reference proteome</keyword>
<comment type="caution">
    <text evidence="2">The sequence shown here is derived from an EMBL/GenBank/DDBJ whole genome shotgun (WGS) entry which is preliminary data.</text>
</comment>
<dbReference type="InterPro" id="IPR027417">
    <property type="entry name" value="P-loop_NTPase"/>
</dbReference>
<dbReference type="PANTHER" id="PTHR13696:SF99">
    <property type="entry name" value="COBYRINIC ACID AC-DIAMIDE SYNTHASE"/>
    <property type="match status" value="1"/>
</dbReference>
<protein>
    <submittedName>
        <fullName evidence="2">ParA family protein</fullName>
    </submittedName>
</protein>
<dbReference type="SUPFAM" id="SSF52540">
    <property type="entry name" value="P-loop containing nucleoside triphosphate hydrolases"/>
    <property type="match status" value="1"/>
</dbReference>
<dbReference type="AlphaFoldDB" id="A0A926ESH2"/>
<dbReference type="PANTHER" id="PTHR13696">
    <property type="entry name" value="P-LOOP CONTAINING NUCLEOSIDE TRIPHOSPHATE HYDROLASE"/>
    <property type="match status" value="1"/>
</dbReference>
<dbReference type="Proteomes" id="UP000623678">
    <property type="component" value="Unassembled WGS sequence"/>
</dbReference>
<sequence>MAKILCVSNQKGGVGKTTTNVIAMALKRLQRRVLCVDFDPQGDLSFSLRADNRVEMQNSIYHALKGELLTVQTIQHTPLCDVIPSNMLLSGIELEFTGKGREFLLRNCLRPVLNLYDNILIDSPPALGILTINAFTATDYVLMPVKPDIYSLQGLVQLNGTLQEVRKKSNPEVQAAGILITHFAEREKSSKAIYETSQDVANCLGIPLLNTTIRRGNSALTNSQIHRKDVFAYAPRDKVVADYRSLVDELIKRGVL</sequence>
<evidence type="ECO:0000313" key="2">
    <source>
        <dbReference type="EMBL" id="MBC8585802.1"/>
    </source>
</evidence>
<dbReference type="InterPro" id="IPR025669">
    <property type="entry name" value="AAA_dom"/>
</dbReference>
<dbReference type="EMBL" id="JACRTD010000006">
    <property type="protein sequence ID" value="MBC8585802.1"/>
    <property type="molecule type" value="Genomic_DNA"/>
</dbReference>
<dbReference type="Pfam" id="PF13614">
    <property type="entry name" value="AAA_31"/>
    <property type="match status" value="1"/>
</dbReference>
<dbReference type="Gene3D" id="3.40.50.300">
    <property type="entry name" value="P-loop containing nucleotide triphosphate hydrolases"/>
    <property type="match status" value="1"/>
</dbReference>
<name>A0A926ESH2_9FIRM</name>
<feature type="domain" description="AAA" evidence="1">
    <location>
        <begin position="3"/>
        <end position="174"/>
    </location>
</feature>
<dbReference type="InterPro" id="IPR050678">
    <property type="entry name" value="DNA_Partitioning_ATPase"/>
</dbReference>
<dbReference type="CDD" id="cd02042">
    <property type="entry name" value="ParAB_family"/>
    <property type="match status" value="1"/>
</dbReference>
<proteinExistence type="predicted"/>
<evidence type="ECO:0000313" key="3">
    <source>
        <dbReference type="Proteomes" id="UP000623678"/>
    </source>
</evidence>
<reference evidence="2" key="1">
    <citation type="submission" date="2020-08" db="EMBL/GenBank/DDBJ databases">
        <title>Genome public.</title>
        <authorList>
            <person name="Liu C."/>
            <person name="Sun Q."/>
        </authorList>
    </citation>
    <scope>NUCLEOTIDE SEQUENCE</scope>
    <source>
        <strain evidence="2">NSJ-64</strain>
    </source>
</reference>
<organism evidence="2 3">
    <name type="scientific">Youxingia wuxianensis</name>
    <dbReference type="NCBI Taxonomy" id="2763678"/>
    <lineage>
        <taxon>Bacteria</taxon>
        <taxon>Bacillati</taxon>
        <taxon>Bacillota</taxon>
        <taxon>Clostridia</taxon>
        <taxon>Eubacteriales</taxon>
        <taxon>Oscillospiraceae</taxon>
        <taxon>Youxingia</taxon>
    </lineage>
</organism>
<dbReference type="RefSeq" id="WP_262395516.1">
    <property type="nucleotide sequence ID" value="NZ_JACRTD010000006.1"/>
</dbReference>
<evidence type="ECO:0000259" key="1">
    <source>
        <dbReference type="Pfam" id="PF13614"/>
    </source>
</evidence>